<dbReference type="Gene3D" id="3.40.50.980">
    <property type="match status" value="1"/>
</dbReference>
<dbReference type="AlphaFoldDB" id="A0A4R6RFS8"/>
<keyword evidence="2" id="KW-1185">Reference proteome</keyword>
<dbReference type="Proteomes" id="UP000294547">
    <property type="component" value="Unassembled WGS sequence"/>
</dbReference>
<sequence>MTKYERDGAGAGFVERLIATASPNADRPALIHDHFGRRVLRRWRDVVAEIDRLSAGLAALGVGAGRTVAVGGEVSADLLLVAAAARAAGARLVAVPVAPTVVDLGALPTDGALAAAIVQGRDALETWLADDRPALAVPIVFDHATPERRSPDERIVVVEALRRLAPARGWADGLRGGSRAAPGGSTWLEETVVSGPVLERVLEAWIGGAPVLALPERVGSALRDRTAAAPTRWIATADALDRAAAAIANRLPDAGLGARLLRPVLVGGRSPLAVGLRALVRTRLGLASLGEIELVAGAPAPATLSLFGALGVDVADFVPRTPPEREAERPFSDFTLAPGYPL</sequence>
<evidence type="ECO:0000313" key="2">
    <source>
        <dbReference type="Proteomes" id="UP000294547"/>
    </source>
</evidence>
<accession>A0A4R6RFS8</accession>
<name>A0A4R6RFS8_9HYPH</name>
<comment type="caution">
    <text evidence="1">The sequence shown here is derived from an EMBL/GenBank/DDBJ whole genome shotgun (WGS) entry which is preliminary data.</text>
</comment>
<gene>
    <name evidence="1" type="ORF">EDD54_2113</name>
</gene>
<evidence type="ECO:0000313" key="1">
    <source>
        <dbReference type="EMBL" id="TDP85261.1"/>
    </source>
</evidence>
<dbReference type="EMBL" id="SNXY01000007">
    <property type="protein sequence ID" value="TDP85261.1"/>
    <property type="molecule type" value="Genomic_DNA"/>
</dbReference>
<dbReference type="SUPFAM" id="SSF56801">
    <property type="entry name" value="Acetyl-CoA synthetase-like"/>
    <property type="match status" value="1"/>
</dbReference>
<reference evidence="1 2" key="1">
    <citation type="submission" date="2019-03" db="EMBL/GenBank/DDBJ databases">
        <title>Genomic Encyclopedia of Type Strains, Phase IV (KMG-IV): sequencing the most valuable type-strain genomes for metagenomic binning, comparative biology and taxonomic classification.</title>
        <authorList>
            <person name="Goeker M."/>
        </authorList>
    </citation>
    <scope>NUCLEOTIDE SEQUENCE [LARGE SCALE GENOMIC DNA]</scope>
    <source>
        <strain evidence="1 2">DSM 102969</strain>
    </source>
</reference>
<organism evidence="1 2">
    <name type="scientific">Oharaeibacter diazotrophicus</name>
    <dbReference type="NCBI Taxonomy" id="1920512"/>
    <lineage>
        <taxon>Bacteria</taxon>
        <taxon>Pseudomonadati</taxon>
        <taxon>Pseudomonadota</taxon>
        <taxon>Alphaproteobacteria</taxon>
        <taxon>Hyphomicrobiales</taxon>
        <taxon>Pleomorphomonadaceae</taxon>
        <taxon>Oharaeibacter</taxon>
    </lineage>
</organism>
<protein>
    <submittedName>
        <fullName evidence="1">AMP-binding enzyme</fullName>
    </submittedName>
</protein>
<dbReference type="RefSeq" id="WP_166653445.1">
    <property type="nucleotide sequence ID" value="NZ_BSPM01000004.1"/>
</dbReference>
<proteinExistence type="predicted"/>